<evidence type="ECO:0000313" key="2">
    <source>
        <dbReference type="EMBL" id="RDI43579.1"/>
    </source>
</evidence>
<dbReference type="RefSeq" id="WP_068027342.1">
    <property type="nucleotide sequence ID" value="NZ_QQAZ01000020.1"/>
</dbReference>
<organism evidence="2 3">
    <name type="scientific">Nocardia mexicana</name>
    <dbReference type="NCBI Taxonomy" id="279262"/>
    <lineage>
        <taxon>Bacteria</taxon>
        <taxon>Bacillati</taxon>
        <taxon>Actinomycetota</taxon>
        <taxon>Actinomycetes</taxon>
        <taxon>Mycobacteriales</taxon>
        <taxon>Nocardiaceae</taxon>
        <taxon>Nocardia</taxon>
    </lineage>
</organism>
<evidence type="ECO:0000256" key="1">
    <source>
        <dbReference type="SAM" id="MobiDB-lite"/>
    </source>
</evidence>
<sequence length="291" mass="31538">MSDFVPPNPAGAPLSEQQAETLRELHAHASATTTLLGVVASEPWHEPVAVAQDLTLRALTEARVDTEQHARALGVPERTVALAWLAGHRQQDWPAADPGGLDAELQRLAWQGLVANTDRLLDMLAVETADINRVDVGRPDPDAVDQYHRNAIALARQIFATGDLLEVGNADWTRLLHIDESQQTGPYRDVDAETLRARWVAYTDPNIAVDARATVDLLTQLRDRGRAWQPTPDSTSGAAETELDVTAGNRQTQTAIDTALSGTDPSWQPHTTVTAFPEPGTRPSTDPGVDP</sequence>
<reference evidence="2 3" key="1">
    <citation type="submission" date="2018-07" db="EMBL/GenBank/DDBJ databases">
        <title>Genomic Encyclopedia of Type Strains, Phase IV (KMG-IV): sequencing the most valuable type-strain genomes for metagenomic binning, comparative biology and taxonomic classification.</title>
        <authorList>
            <person name="Goeker M."/>
        </authorList>
    </citation>
    <scope>NUCLEOTIDE SEQUENCE [LARGE SCALE GENOMIC DNA]</scope>
    <source>
        <strain evidence="2 3">DSM 44952</strain>
    </source>
</reference>
<accession>A0A370GJZ2</accession>
<proteinExistence type="predicted"/>
<keyword evidence="3" id="KW-1185">Reference proteome</keyword>
<gene>
    <name evidence="2" type="ORF">DFR68_12046</name>
</gene>
<feature type="compositionally biased region" description="Polar residues" evidence="1">
    <location>
        <begin position="248"/>
        <end position="274"/>
    </location>
</feature>
<feature type="region of interest" description="Disordered" evidence="1">
    <location>
        <begin position="226"/>
        <end position="291"/>
    </location>
</feature>
<dbReference type="EMBL" id="QQAZ01000020">
    <property type="protein sequence ID" value="RDI43579.1"/>
    <property type="molecule type" value="Genomic_DNA"/>
</dbReference>
<dbReference type="STRING" id="1210089.GCA_001613165_06071"/>
<dbReference type="Proteomes" id="UP000255355">
    <property type="component" value="Unassembled WGS sequence"/>
</dbReference>
<protein>
    <submittedName>
        <fullName evidence="2">Uncharacterized protein</fullName>
    </submittedName>
</protein>
<comment type="caution">
    <text evidence="2">The sequence shown here is derived from an EMBL/GenBank/DDBJ whole genome shotgun (WGS) entry which is preliminary data.</text>
</comment>
<dbReference type="AlphaFoldDB" id="A0A370GJZ2"/>
<dbReference type="OrthoDB" id="4572469at2"/>
<name>A0A370GJZ2_9NOCA</name>
<evidence type="ECO:0000313" key="3">
    <source>
        <dbReference type="Proteomes" id="UP000255355"/>
    </source>
</evidence>